<feature type="signal peptide" evidence="9">
    <location>
        <begin position="1"/>
        <end position="18"/>
    </location>
</feature>
<evidence type="ECO:0000256" key="6">
    <source>
        <dbReference type="ARBA" id="ARBA00023295"/>
    </source>
</evidence>
<evidence type="ECO:0000313" key="12">
    <source>
        <dbReference type="EMBL" id="EHK20000.1"/>
    </source>
</evidence>
<dbReference type="RefSeq" id="XP_013954156.1">
    <property type="nucleotide sequence ID" value="XM_014098681.2"/>
</dbReference>
<proteinExistence type="inferred from homology"/>
<dbReference type="GO" id="GO:0042973">
    <property type="term" value="F:glucan endo-1,3-beta-D-glucosidase activity"/>
    <property type="evidence" value="ECO:0007669"/>
    <property type="project" value="UniProtKB-EC"/>
</dbReference>
<dbReference type="OMA" id="DTYWTGK"/>
<evidence type="ECO:0000313" key="13">
    <source>
        <dbReference type="Proteomes" id="UP000007115"/>
    </source>
</evidence>
<dbReference type="Pfam" id="PF03639">
    <property type="entry name" value="Glyco_hydro_81"/>
    <property type="match status" value="1"/>
</dbReference>
<evidence type="ECO:0000256" key="9">
    <source>
        <dbReference type="SAM" id="SignalP"/>
    </source>
</evidence>
<keyword evidence="5" id="KW-0119">Carbohydrate metabolism</keyword>
<dbReference type="EC" id="3.2.1.39" evidence="3"/>
<evidence type="ECO:0000256" key="2">
    <source>
        <dbReference type="ARBA" id="ARBA00010730"/>
    </source>
</evidence>
<feature type="non-terminal residue" evidence="12">
    <location>
        <position position="863"/>
    </location>
</feature>
<evidence type="ECO:0000256" key="3">
    <source>
        <dbReference type="ARBA" id="ARBA00012780"/>
    </source>
</evidence>
<dbReference type="PANTHER" id="PTHR31983">
    <property type="entry name" value="ENDO-1,3(4)-BETA-GLUCANASE 1"/>
    <property type="match status" value="1"/>
</dbReference>
<dbReference type="Proteomes" id="UP000007115">
    <property type="component" value="Unassembled WGS sequence"/>
</dbReference>
<comment type="caution">
    <text evidence="12">The sequence shown here is derived from an EMBL/GenBank/DDBJ whole genome shotgun (WGS) entry which is preliminary data.</text>
</comment>
<evidence type="ECO:0000256" key="7">
    <source>
        <dbReference type="ARBA" id="ARBA00023316"/>
    </source>
</evidence>
<dbReference type="InParanoid" id="G9MZE3"/>
<evidence type="ECO:0000256" key="8">
    <source>
        <dbReference type="ARBA" id="ARBA00023326"/>
    </source>
</evidence>
<dbReference type="STRING" id="413071.G9MZE3"/>
<dbReference type="PROSITE" id="PS52008">
    <property type="entry name" value="GH81"/>
    <property type="match status" value="1"/>
</dbReference>
<feature type="domain" description="Glycosyl hydrolase family 81 N-terminal" evidence="10">
    <location>
        <begin position="69"/>
        <end position="357"/>
    </location>
</feature>
<comment type="catalytic activity">
    <reaction evidence="1">
        <text>Hydrolysis of (1-&gt;3)-beta-D-glucosidic linkages in (1-&gt;3)-beta-D-glucans.</text>
        <dbReference type="EC" id="3.2.1.39"/>
    </reaction>
</comment>
<dbReference type="Gene3D" id="2.80.10.50">
    <property type="match status" value="1"/>
</dbReference>
<comment type="similarity">
    <text evidence="2">Belongs to the glycosyl hydrolase 81 family.</text>
</comment>
<dbReference type="InterPro" id="IPR040720">
    <property type="entry name" value="GH81_C"/>
</dbReference>
<evidence type="ECO:0000259" key="10">
    <source>
        <dbReference type="Pfam" id="PF03639"/>
    </source>
</evidence>
<keyword evidence="6" id="KW-0326">Glycosidase</keyword>
<keyword evidence="7" id="KW-0961">Cell wall biogenesis/degradation</keyword>
<accession>G9MZE3</accession>
<dbReference type="Pfam" id="PF17652">
    <property type="entry name" value="Glyco_hydro81C"/>
    <property type="match status" value="1"/>
</dbReference>
<dbReference type="VEuPathDB" id="FungiDB:TRIVIDRAFT_11067"/>
<dbReference type="GO" id="GO:0052861">
    <property type="term" value="F:endo-1,3(4)-beta-glucanase activity"/>
    <property type="evidence" value="ECO:0007669"/>
    <property type="project" value="InterPro"/>
</dbReference>
<sequence length="863" mass="92352">MLASLVNLVIASAVGVAALPNSGKLSNIAGRGLFAPIATSNPAGISGGTIATAADGAPVASFFAGLKPPFPTNTWWASYAATPGNGTASGPFPYESQLDGFGINFGVSNSRQFDGTSIKQPTQNDWRAGFVEHSGNFANHKATAFDTQSVTVQYFQGGASLTSPLIPGSPYITLQYQAATPLLTSRNGGIASFNGQNLANGQSVTATGTSFTVVDTTGTTYVIYALSQITLTATATNGAQGTIRASGTYNGVLRMVRLIQASHKTILDQHYSVYPTGVGLDYSFTTTTGTLIFNYATVGDGSQLLMLTWPHHRVSLQNANQPATSTLGYLTTKGWMYPIIGNQWNLLYQLSSISWNPPRALDSSCNAAVIQGLQYEIGQLNVANAPVPNEFYYWGGTLAATARLALIAEAVGRTDLIPQVTNYLKASFNNWFAPTTGAFPAYETSWGGVINKAGATNAGVDFGNGYYNDHHFHYGYFLTVAAVIAKYDATWLAQHKDFINWFARDIINPSPQDPYFPITRCRDWFAGHSWASGIANGAGSRDQESTGEAVNGYYGALLWASVALSQDYVNYAKLLVATEQQGAKVYWHLYPQQSQTDPTNPYPEPAVRNLITMGNVEDWQSGAWLFWGDQKSEIAAIQMLPITPINEVLYDSQWVNNVWSYAQNEILDPSIADDWRCVLIAAYSNANPQTAAAWSANLTTWGSGNTFTNELFFIGTRPNPSGQPICGQNFPQNPYGNFKIQSATTGQWVVPNTAASNLVASGSQANAGVFVSAYTPNAGTLKLTSNNQYVTADQSGNFALQAARATASSWEVFTIRQKIGAASGVYTIKAGSNKLWVTLAADGSLINNGATEASAAGFRFVSS</sequence>
<dbReference type="AlphaFoldDB" id="G9MZE3"/>
<dbReference type="GO" id="GO:0071555">
    <property type="term" value="P:cell wall organization"/>
    <property type="evidence" value="ECO:0007669"/>
    <property type="project" value="UniProtKB-KW"/>
</dbReference>
<dbReference type="PANTHER" id="PTHR31983:SF0">
    <property type="entry name" value="GLUCAN ENDO-1,3-BETA-D-GLUCOSIDASE 2"/>
    <property type="match status" value="1"/>
</dbReference>
<dbReference type="OrthoDB" id="4473401at2759"/>
<protein>
    <recommendedName>
        <fullName evidence="3">glucan endo-1,3-beta-D-glucosidase</fullName>
        <ecNumber evidence="3">3.2.1.39</ecNumber>
    </recommendedName>
</protein>
<feature type="domain" description="Glycosyl hydrolase family 81 C-terminal" evidence="11">
    <location>
        <begin position="366"/>
        <end position="695"/>
    </location>
</feature>
<keyword evidence="8" id="KW-0624">Polysaccharide degradation</keyword>
<organism evidence="12 13">
    <name type="scientific">Hypocrea virens (strain Gv29-8 / FGSC 10586)</name>
    <name type="common">Gliocladium virens</name>
    <name type="synonym">Trichoderma virens</name>
    <dbReference type="NCBI Taxonomy" id="413071"/>
    <lineage>
        <taxon>Eukaryota</taxon>
        <taxon>Fungi</taxon>
        <taxon>Dikarya</taxon>
        <taxon>Ascomycota</taxon>
        <taxon>Pezizomycotina</taxon>
        <taxon>Sordariomycetes</taxon>
        <taxon>Hypocreomycetidae</taxon>
        <taxon>Hypocreales</taxon>
        <taxon>Hypocreaceae</taxon>
        <taxon>Trichoderma</taxon>
    </lineage>
</organism>
<dbReference type="eggNOG" id="KOG2254">
    <property type="taxonomic scope" value="Eukaryota"/>
</dbReference>
<dbReference type="GeneID" id="25786738"/>
<dbReference type="Gene3D" id="2.70.98.30">
    <property type="entry name" value="Golgi alpha-mannosidase II, domain 4"/>
    <property type="match status" value="1"/>
</dbReference>
<keyword evidence="9" id="KW-0732">Signal</keyword>
<evidence type="ECO:0000256" key="5">
    <source>
        <dbReference type="ARBA" id="ARBA00023277"/>
    </source>
</evidence>
<dbReference type="HOGENOM" id="CLU_008151_0_0_1"/>
<feature type="chain" id="PRO_5003523965" description="glucan endo-1,3-beta-D-glucosidase" evidence="9">
    <location>
        <begin position="19"/>
        <end position="863"/>
    </location>
</feature>
<keyword evidence="4" id="KW-0378">Hydrolase</keyword>
<dbReference type="EMBL" id="ABDF02000081">
    <property type="protein sequence ID" value="EHK20000.1"/>
    <property type="molecule type" value="Genomic_DNA"/>
</dbReference>
<dbReference type="InterPro" id="IPR040451">
    <property type="entry name" value="GH81_N"/>
</dbReference>
<reference evidence="12 13" key="1">
    <citation type="journal article" date="2011" name="Genome Biol.">
        <title>Comparative genome sequence analysis underscores mycoparasitism as the ancestral life style of Trichoderma.</title>
        <authorList>
            <person name="Kubicek C.P."/>
            <person name="Herrera-Estrella A."/>
            <person name="Seidl-Seiboth V."/>
            <person name="Martinez D.A."/>
            <person name="Druzhinina I.S."/>
            <person name="Thon M."/>
            <person name="Zeilinger S."/>
            <person name="Casas-Flores S."/>
            <person name="Horwitz B.A."/>
            <person name="Mukherjee P.K."/>
            <person name="Mukherjee M."/>
            <person name="Kredics L."/>
            <person name="Alcaraz L.D."/>
            <person name="Aerts A."/>
            <person name="Antal Z."/>
            <person name="Atanasova L."/>
            <person name="Cervantes-Badillo M.G."/>
            <person name="Challacombe J."/>
            <person name="Chertkov O."/>
            <person name="McCluskey K."/>
            <person name="Coulpier F."/>
            <person name="Deshpande N."/>
            <person name="von Doehren H."/>
            <person name="Ebbole D.J."/>
            <person name="Esquivel-Naranjo E.U."/>
            <person name="Fekete E."/>
            <person name="Flipphi M."/>
            <person name="Glaser F."/>
            <person name="Gomez-Rodriguez E.Y."/>
            <person name="Gruber S."/>
            <person name="Han C."/>
            <person name="Henrissat B."/>
            <person name="Hermosa R."/>
            <person name="Hernandez-Onate M."/>
            <person name="Karaffa L."/>
            <person name="Kosti I."/>
            <person name="Le Crom S."/>
            <person name="Lindquist E."/>
            <person name="Lucas S."/>
            <person name="Luebeck M."/>
            <person name="Luebeck P.S."/>
            <person name="Margeot A."/>
            <person name="Metz B."/>
            <person name="Misra M."/>
            <person name="Nevalainen H."/>
            <person name="Omann M."/>
            <person name="Packer N."/>
            <person name="Perrone G."/>
            <person name="Uresti-Rivera E.E."/>
            <person name="Salamov A."/>
            <person name="Schmoll M."/>
            <person name="Seiboth B."/>
            <person name="Shapiro H."/>
            <person name="Sukno S."/>
            <person name="Tamayo-Ramos J.A."/>
            <person name="Tisch D."/>
            <person name="Wiest A."/>
            <person name="Wilkinson H.H."/>
            <person name="Zhang M."/>
            <person name="Coutinho P.M."/>
            <person name="Kenerley C.M."/>
            <person name="Monte E."/>
            <person name="Baker S.E."/>
            <person name="Grigoriev I.V."/>
        </authorList>
    </citation>
    <scope>NUCLEOTIDE SEQUENCE [LARGE SCALE GENOMIC DNA]</scope>
    <source>
        <strain evidence="13">Gv29-8 / FGSC 10586</strain>
    </source>
</reference>
<evidence type="ECO:0000256" key="1">
    <source>
        <dbReference type="ARBA" id="ARBA00000382"/>
    </source>
</evidence>
<dbReference type="GO" id="GO:0000272">
    <property type="term" value="P:polysaccharide catabolic process"/>
    <property type="evidence" value="ECO:0007669"/>
    <property type="project" value="UniProtKB-KW"/>
</dbReference>
<gene>
    <name evidence="12" type="ORF">TRIVIDRAFT_11067</name>
</gene>
<evidence type="ECO:0000259" key="11">
    <source>
        <dbReference type="Pfam" id="PF17652"/>
    </source>
</evidence>
<name>G9MZE3_HYPVG</name>
<keyword evidence="13" id="KW-1185">Reference proteome</keyword>
<evidence type="ECO:0000256" key="4">
    <source>
        <dbReference type="ARBA" id="ARBA00022801"/>
    </source>
</evidence>
<dbReference type="InterPro" id="IPR005200">
    <property type="entry name" value="Endo-beta-glucanase"/>
</dbReference>